<gene>
    <name evidence="1" type="ORF">FM110_10255</name>
</gene>
<sequence>MVDVWNRLSTLGSSVRWHRGALVTALVHRRAFGTLGEGSVIVAPRMLQGVEAIRIGRGVAVRDGGWLAAGRGLPGVGQRPRRAPGARTVLLSAAPGTRVGRRARGS</sequence>
<proteinExistence type="predicted"/>
<dbReference type="OrthoDB" id="2643438at2"/>
<keyword evidence="2" id="KW-1185">Reference proteome</keyword>
<dbReference type="AlphaFoldDB" id="A0A1X6X4D9"/>
<protein>
    <submittedName>
        <fullName evidence="1">Uncharacterized protein</fullName>
    </submittedName>
</protein>
<accession>A0A1X6X4D9</accession>
<organism evidence="1 2">
    <name type="scientific">Brachybacterium nesterenkovii</name>
    <dbReference type="NCBI Taxonomy" id="47847"/>
    <lineage>
        <taxon>Bacteria</taxon>
        <taxon>Bacillati</taxon>
        <taxon>Actinomycetota</taxon>
        <taxon>Actinomycetes</taxon>
        <taxon>Micrococcales</taxon>
        <taxon>Dermabacteraceae</taxon>
        <taxon>Brachybacterium</taxon>
    </lineage>
</organism>
<evidence type="ECO:0000313" key="1">
    <source>
        <dbReference type="EMBL" id="SLM93693.1"/>
    </source>
</evidence>
<dbReference type="Proteomes" id="UP000195981">
    <property type="component" value="Unassembled WGS sequence"/>
</dbReference>
<dbReference type="EMBL" id="FWFG01000092">
    <property type="protein sequence ID" value="SLM93693.1"/>
    <property type="molecule type" value="Genomic_DNA"/>
</dbReference>
<dbReference type="RefSeq" id="WP_087104671.1">
    <property type="nucleotide sequence ID" value="NZ_FWFG01000092.1"/>
</dbReference>
<evidence type="ECO:0000313" key="2">
    <source>
        <dbReference type="Proteomes" id="UP000195981"/>
    </source>
</evidence>
<name>A0A1X6X4D9_9MICO</name>
<reference evidence="1 2" key="1">
    <citation type="submission" date="2017-02" db="EMBL/GenBank/DDBJ databases">
        <authorList>
            <person name="Peterson S.W."/>
        </authorList>
    </citation>
    <scope>NUCLEOTIDE SEQUENCE [LARGE SCALE GENOMIC DNA]</scope>
    <source>
        <strain evidence="1 2">CIP104813</strain>
    </source>
</reference>